<gene>
    <name evidence="2" type="ORF">B1207_04250</name>
</gene>
<dbReference type="AlphaFoldDB" id="A0A364LKY9"/>
<dbReference type="Proteomes" id="UP000249458">
    <property type="component" value="Unassembled WGS sequence"/>
</dbReference>
<evidence type="ECO:0000259" key="1">
    <source>
        <dbReference type="Pfam" id="PF09423"/>
    </source>
</evidence>
<name>A0A364LKY9_9GAMM</name>
<dbReference type="SUPFAM" id="SSF56300">
    <property type="entry name" value="Metallo-dependent phosphatases"/>
    <property type="match status" value="1"/>
</dbReference>
<dbReference type="Gene3D" id="3.60.21.70">
    <property type="entry name" value="PhoD-like phosphatase"/>
    <property type="match status" value="1"/>
</dbReference>
<dbReference type="InterPro" id="IPR038607">
    <property type="entry name" value="PhoD-like_sf"/>
</dbReference>
<dbReference type="PANTHER" id="PTHR33987:SF1">
    <property type="entry name" value="CALCINEURIN-LIKE METALLO-PHOSPHOESTERASE SUPERFAMILY PROTEIN"/>
    <property type="match status" value="1"/>
</dbReference>
<dbReference type="EMBL" id="MVJN01000003">
    <property type="protein sequence ID" value="RAP37394.1"/>
    <property type="molecule type" value="Genomic_DNA"/>
</dbReference>
<proteinExistence type="predicted"/>
<feature type="domain" description="PhoD-like phosphatase metallophosphatase" evidence="1">
    <location>
        <begin position="192"/>
        <end position="442"/>
    </location>
</feature>
<dbReference type="Pfam" id="PF09423">
    <property type="entry name" value="PhoD"/>
    <property type="match status" value="1"/>
</dbReference>
<protein>
    <recommendedName>
        <fullName evidence="1">PhoD-like phosphatase metallophosphatase domain-containing protein</fullName>
    </recommendedName>
</protein>
<dbReference type="PANTHER" id="PTHR33987">
    <property type="entry name" value="CALCINEURIN-LIKE METALLO-PHOSPHOESTERASE SUPERFAMILY PROTEIN"/>
    <property type="match status" value="1"/>
</dbReference>
<evidence type="ECO:0000313" key="3">
    <source>
        <dbReference type="Proteomes" id="UP000249458"/>
    </source>
</evidence>
<organism evidence="2 3">
    <name type="scientific">Legionella quinlivanii</name>
    <dbReference type="NCBI Taxonomy" id="45073"/>
    <lineage>
        <taxon>Bacteria</taxon>
        <taxon>Pseudomonadati</taxon>
        <taxon>Pseudomonadota</taxon>
        <taxon>Gammaproteobacteria</taxon>
        <taxon>Legionellales</taxon>
        <taxon>Legionellaceae</taxon>
        <taxon>Legionella</taxon>
    </lineage>
</organism>
<dbReference type="InterPro" id="IPR018946">
    <property type="entry name" value="PhoD-like_MPP"/>
</dbReference>
<evidence type="ECO:0000313" key="2">
    <source>
        <dbReference type="EMBL" id="RAP37394.1"/>
    </source>
</evidence>
<dbReference type="InterPro" id="IPR029052">
    <property type="entry name" value="Metallo-depent_PP-like"/>
</dbReference>
<sequence>MTDMGEPRVPQIKNLLFGELEYIDLGPEEPAIEDDRVSCSIAIRLNKKYPCDDFQIRLTPTNPFSEESEKVFSAHNADSISLDRKKGKFLHFHLDELTCKTNYRYELLYKGTPLAINGTAGTAARREIVIRTPPARQDPQPVKIAVGGDQERHEQFGALGHCFDLDNASHTQLLYQHIADEGNFEASAEDDIESQPYQMMIHLGDLFNGEFFFSWRNLFRRGRSVFEVGVDSLKAFRQHLASDFGKPAGNGLAHLAYGVYAVADDHDTGQNKAKPPVTPSEYRRRENMEKAFHEMLLMPGFLSQPRDENNPDGPIGRAGPYYKKRVGQSEFFFLHNRYTNSAKNADAWLLGEEQWQWLEQSLANSKASNKVLISPLPLVMGKDPGEDYRAHWQEWQRLMQLCRNHRIATILTADSHNYSCSELHVRAHHDDEPWVVHQHLVGTLGGSKQYVSDEELQCINSPGRPPLLPKGEGFDASLYEGSRVTAYFSPGNREALLPDRTSETKKESQWTAKGQWQNNTHAYASLVFKPAHEAIKRPSSGSEGDSIEMVWQKNSAAVSSWQVHSSLFTCSDKRNEVVHEPRLDCDYSVTWSV</sequence>
<comment type="caution">
    <text evidence="2">The sequence shown here is derived from an EMBL/GenBank/DDBJ whole genome shotgun (WGS) entry which is preliminary data.</text>
</comment>
<accession>A0A364LKY9</accession>
<reference evidence="2 3" key="1">
    <citation type="submission" date="2017-02" db="EMBL/GenBank/DDBJ databases">
        <title>Legionella quilivanii strain from human: case report and whole genome sequencing analysis.</title>
        <authorList>
            <person name="Lalancette C."/>
            <person name="Leduc J.-M."/>
            <person name="Levesque S."/>
            <person name="Fournier E."/>
            <person name="Saoud J."/>
            <person name="Faucher S.P."/>
            <person name="Bernard K."/>
            <person name="Martineau C."/>
            <person name="Longtin J."/>
        </authorList>
    </citation>
    <scope>NUCLEOTIDE SEQUENCE [LARGE SCALE GENOMIC DNA]</scope>
    <source>
        <strain evidence="2 3">ID143958</strain>
    </source>
</reference>